<dbReference type="EMBL" id="CAXJIO010000014">
    <property type="protein sequence ID" value="CAL2103781.1"/>
    <property type="molecule type" value="Genomic_DNA"/>
</dbReference>
<proteinExistence type="predicted"/>
<gene>
    <name evidence="1" type="ORF">T190423A01A_50029</name>
</gene>
<organism evidence="1 2">
    <name type="scientific">Tenacibaculum polynesiense</name>
    <dbReference type="NCBI Taxonomy" id="3137857"/>
    <lineage>
        <taxon>Bacteria</taxon>
        <taxon>Pseudomonadati</taxon>
        <taxon>Bacteroidota</taxon>
        <taxon>Flavobacteriia</taxon>
        <taxon>Flavobacteriales</taxon>
        <taxon>Flavobacteriaceae</taxon>
        <taxon>Tenacibaculum</taxon>
    </lineage>
</organism>
<keyword evidence="2" id="KW-1185">Reference proteome</keyword>
<sequence length="54" mass="6253">MSDFMRKSIFRYLQKAYKKTTAKAERNQMITSDGIAIYLPNTPEVLIKKVAKTN</sequence>
<dbReference type="Proteomes" id="UP001497527">
    <property type="component" value="Unassembled WGS sequence"/>
</dbReference>
<name>A0ABP1F227_9FLAO</name>
<accession>A0ABP1F227</accession>
<evidence type="ECO:0000313" key="2">
    <source>
        <dbReference type="Proteomes" id="UP001497527"/>
    </source>
</evidence>
<comment type="caution">
    <text evidence="1">The sequence shown here is derived from an EMBL/GenBank/DDBJ whole genome shotgun (WGS) entry which is preliminary data.</text>
</comment>
<evidence type="ECO:0000313" key="1">
    <source>
        <dbReference type="EMBL" id="CAL2103781.1"/>
    </source>
</evidence>
<reference evidence="1 2" key="1">
    <citation type="submission" date="2024-05" db="EMBL/GenBank/DDBJ databases">
        <authorList>
            <person name="Duchaud E."/>
        </authorList>
    </citation>
    <scope>NUCLEOTIDE SEQUENCE [LARGE SCALE GENOMIC DNA]</scope>
    <source>
        <strain evidence="1">Ena-SAMPLE-TAB-13-05-2024-13:56:06:370-140308</strain>
    </source>
</reference>
<protein>
    <submittedName>
        <fullName evidence="1">Uncharacterized protein</fullName>
    </submittedName>
</protein>